<accession>A0A2K3LJT3</accession>
<dbReference type="AlphaFoldDB" id="A0A2K3LJT3"/>
<feature type="compositionally biased region" description="Acidic residues" evidence="1">
    <location>
        <begin position="54"/>
        <end position="75"/>
    </location>
</feature>
<sequence length="86" mass="9738">MEDAADSLVFLLVSIFEQAILVGFYFRNDEIENRSDELKKKKKKSVQRGHDGSGVDDDGEEEDNDDDDDDDDDDEVLGRLKVKSKA</sequence>
<feature type="non-terminal residue" evidence="3">
    <location>
        <position position="86"/>
    </location>
</feature>
<reference evidence="3 4" key="2">
    <citation type="journal article" date="2017" name="Front. Plant Sci.">
        <title>Gene Classification and Mining of Molecular Markers Useful in Red Clover (Trifolium pratense) Breeding.</title>
        <authorList>
            <person name="Istvanek J."/>
            <person name="Dluhosova J."/>
            <person name="Dluhos P."/>
            <person name="Patkova L."/>
            <person name="Nedelnik J."/>
            <person name="Repkova J."/>
        </authorList>
    </citation>
    <scope>NUCLEOTIDE SEQUENCE [LARGE SCALE GENOMIC DNA]</scope>
    <source>
        <strain evidence="4">cv. Tatra</strain>
        <tissue evidence="3">Young leaves</tissue>
    </source>
</reference>
<gene>
    <name evidence="3" type="ORF">L195_g034781</name>
</gene>
<evidence type="ECO:0000313" key="3">
    <source>
        <dbReference type="EMBL" id="PNX78800.1"/>
    </source>
</evidence>
<evidence type="ECO:0000256" key="1">
    <source>
        <dbReference type="SAM" id="MobiDB-lite"/>
    </source>
</evidence>
<feature type="transmembrane region" description="Helical" evidence="2">
    <location>
        <begin position="6"/>
        <end position="26"/>
    </location>
</feature>
<keyword evidence="2" id="KW-0472">Membrane</keyword>
<protein>
    <submittedName>
        <fullName evidence="3">Uncharacterized protein</fullName>
    </submittedName>
</protein>
<comment type="caution">
    <text evidence="3">The sequence shown here is derived from an EMBL/GenBank/DDBJ whole genome shotgun (WGS) entry which is preliminary data.</text>
</comment>
<dbReference type="EMBL" id="ASHM01034767">
    <property type="protein sequence ID" value="PNX78800.1"/>
    <property type="molecule type" value="Genomic_DNA"/>
</dbReference>
<proteinExistence type="predicted"/>
<evidence type="ECO:0000313" key="4">
    <source>
        <dbReference type="Proteomes" id="UP000236291"/>
    </source>
</evidence>
<keyword evidence="2" id="KW-0812">Transmembrane</keyword>
<name>A0A2K3LJT3_TRIPR</name>
<organism evidence="3 4">
    <name type="scientific">Trifolium pratense</name>
    <name type="common">Red clover</name>
    <dbReference type="NCBI Taxonomy" id="57577"/>
    <lineage>
        <taxon>Eukaryota</taxon>
        <taxon>Viridiplantae</taxon>
        <taxon>Streptophyta</taxon>
        <taxon>Embryophyta</taxon>
        <taxon>Tracheophyta</taxon>
        <taxon>Spermatophyta</taxon>
        <taxon>Magnoliopsida</taxon>
        <taxon>eudicotyledons</taxon>
        <taxon>Gunneridae</taxon>
        <taxon>Pentapetalae</taxon>
        <taxon>rosids</taxon>
        <taxon>fabids</taxon>
        <taxon>Fabales</taxon>
        <taxon>Fabaceae</taxon>
        <taxon>Papilionoideae</taxon>
        <taxon>50 kb inversion clade</taxon>
        <taxon>NPAAA clade</taxon>
        <taxon>Hologalegina</taxon>
        <taxon>IRL clade</taxon>
        <taxon>Trifolieae</taxon>
        <taxon>Trifolium</taxon>
    </lineage>
</organism>
<dbReference type="Proteomes" id="UP000236291">
    <property type="component" value="Unassembled WGS sequence"/>
</dbReference>
<reference evidence="3 4" key="1">
    <citation type="journal article" date="2014" name="Am. J. Bot.">
        <title>Genome assembly and annotation for red clover (Trifolium pratense; Fabaceae).</title>
        <authorList>
            <person name="Istvanek J."/>
            <person name="Jaros M."/>
            <person name="Krenek A."/>
            <person name="Repkova J."/>
        </authorList>
    </citation>
    <scope>NUCLEOTIDE SEQUENCE [LARGE SCALE GENOMIC DNA]</scope>
    <source>
        <strain evidence="4">cv. Tatra</strain>
        <tissue evidence="3">Young leaves</tissue>
    </source>
</reference>
<keyword evidence="2" id="KW-1133">Transmembrane helix</keyword>
<evidence type="ECO:0000256" key="2">
    <source>
        <dbReference type="SAM" id="Phobius"/>
    </source>
</evidence>
<feature type="region of interest" description="Disordered" evidence="1">
    <location>
        <begin position="36"/>
        <end position="86"/>
    </location>
</feature>